<organism evidence="4 5">
    <name type="scientific">Quercus lobata</name>
    <name type="common">Valley oak</name>
    <dbReference type="NCBI Taxonomy" id="97700"/>
    <lineage>
        <taxon>Eukaryota</taxon>
        <taxon>Viridiplantae</taxon>
        <taxon>Streptophyta</taxon>
        <taxon>Embryophyta</taxon>
        <taxon>Tracheophyta</taxon>
        <taxon>Spermatophyta</taxon>
        <taxon>Magnoliopsida</taxon>
        <taxon>eudicotyledons</taxon>
        <taxon>Gunneridae</taxon>
        <taxon>Pentapetalae</taxon>
        <taxon>rosids</taxon>
        <taxon>fabids</taxon>
        <taxon>Fagales</taxon>
        <taxon>Fagaceae</taxon>
        <taxon>Quercus</taxon>
    </lineage>
</organism>
<dbReference type="OMA" id="AQIYEHW"/>
<dbReference type="InterPro" id="IPR046350">
    <property type="entry name" value="Cystatin_sf"/>
</dbReference>
<dbReference type="Gene3D" id="3.10.450.10">
    <property type="match status" value="1"/>
</dbReference>
<proteinExistence type="predicted"/>
<dbReference type="PANTHER" id="PTHR47364">
    <property type="entry name" value="CYSTEINE PROTEINASE INHIBITOR 5"/>
    <property type="match status" value="1"/>
</dbReference>
<evidence type="ECO:0000256" key="1">
    <source>
        <dbReference type="ARBA" id="ARBA00022690"/>
    </source>
</evidence>
<evidence type="ECO:0000259" key="3">
    <source>
        <dbReference type="SMART" id="SM00043"/>
    </source>
</evidence>
<accession>A0A7N2LJY4</accession>
<dbReference type="GO" id="GO:0004869">
    <property type="term" value="F:cysteine-type endopeptidase inhibitor activity"/>
    <property type="evidence" value="ECO:0007669"/>
    <property type="project" value="UniProtKB-KW"/>
</dbReference>
<reference evidence="4" key="2">
    <citation type="submission" date="2021-01" db="UniProtKB">
        <authorList>
            <consortium name="EnsemblPlants"/>
        </authorList>
    </citation>
    <scope>IDENTIFICATION</scope>
</reference>
<dbReference type="SUPFAM" id="SSF54403">
    <property type="entry name" value="Cystatin/monellin"/>
    <property type="match status" value="1"/>
</dbReference>
<reference evidence="4 5" key="1">
    <citation type="journal article" date="2016" name="G3 (Bethesda)">
        <title>First Draft Assembly and Annotation of the Genome of a California Endemic Oak Quercus lobata Nee (Fagaceae).</title>
        <authorList>
            <person name="Sork V.L."/>
            <person name="Fitz-Gibbon S.T."/>
            <person name="Puiu D."/>
            <person name="Crepeau M."/>
            <person name="Gugger P.F."/>
            <person name="Sherman R."/>
            <person name="Stevens K."/>
            <person name="Langley C.H."/>
            <person name="Pellegrini M."/>
            <person name="Salzberg S.L."/>
        </authorList>
    </citation>
    <scope>NUCLEOTIDE SEQUENCE [LARGE SCALE GENOMIC DNA]</scope>
    <source>
        <strain evidence="4 5">cv. SW786</strain>
    </source>
</reference>
<dbReference type="EMBL" id="LRBV02000004">
    <property type="status" value="NOT_ANNOTATED_CDS"/>
    <property type="molecule type" value="Genomic_DNA"/>
</dbReference>
<dbReference type="Proteomes" id="UP000594261">
    <property type="component" value="Chromosome 4"/>
</dbReference>
<name>A0A7N2LJY4_QUELO</name>
<evidence type="ECO:0000313" key="4">
    <source>
        <dbReference type="EnsemblPlants" id="QL04p088219:mrna:CDS:2"/>
    </source>
</evidence>
<keyword evidence="2" id="KW-0789">Thiol protease inhibitor</keyword>
<keyword evidence="5" id="KW-1185">Reference proteome</keyword>
<dbReference type="EnsemblPlants" id="QL04p088219:mrna">
    <property type="protein sequence ID" value="QL04p088219:mrna:CDS:2"/>
    <property type="gene ID" value="QL04p088219"/>
</dbReference>
<keyword evidence="1" id="KW-0646">Protease inhibitor</keyword>
<dbReference type="AlphaFoldDB" id="A0A7N2LJY4"/>
<evidence type="ECO:0000256" key="2">
    <source>
        <dbReference type="ARBA" id="ARBA00022704"/>
    </source>
</evidence>
<feature type="domain" description="Cystatin" evidence="3">
    <location>
        <begin position="10"/>
        <end position="97"/>
    </location>
</feature>
<dbReference type="SMART" id="SM00043">
    <property type="entry name" value="CY"/>
    <property type="match status" value="1"/>
</dbReference>
<dbReference type="Gramene" id="QL04p088219:mrna">
    <property type="protein sequence ID" value="QL04p088219:mrna:CDS:2"/>
    <property type="gene ID" value="QL04p088219"/>
</dbReference>
<dbReference type="CDD" id="cd00042">
    <property type="entry name" value="CY"/>
    <property type="match status" value="1"/>
</dbReference>
<dbReference type="InterPro" id="IPR000010">
    <property type="entry name" value="Cystatin_dom"/>
</dbReference>
<sequence length="97" mass="11172">MSEEQQQKTEQPGGWFPIPNVNDLHVKEIADFAVSEYNREHQAHLKLERIIEGEKQIVNGVNYGLTLATKDEKGTNKNYKAVVWRQTLEKLSSFTEV</sequence>
<evidence type="ECO:0000313" key="5">
    <source>
        <dbReference type="Proteomes" id="UP000594261"/>
    </source>
</evidence>
<dbReference type="Pfam" id="PF16845">
    <property type="entry name" value="SQAPI"/>
    <property type="match status" value="1"/>
</dbReference>
<dbReference type="PANTHER" id="PTHR47364:SF2">
    <property type="entry name" value="CYSTEINE PROTEINASE INHIBITOR 5"/>
    <property type="match status" value="1"/>
</dbReference>
<dbReference type="InParanoid" id="A0A7N2LJY4"/>
<protein>
    <recommendedName>
        <fullName evidence="3">Cystatin domain-containing protein</fullName>
    </recommendedName>
</protein>